<evidence type="ECO:0000313" key="2">
    <source>
        <dbReference type="EMBL" id="ADG67957.1"/>
    </source>
</evidence>
<feature type="compositionally biased region" description="Basic and acidic residues" evidence="1">
    <location>
        <begin position="1"/>
        <end position="13"/>
    </location>
</feature>
<dbReference type="STRING" id="521674.Plim_2130"/>
<dbReference type="Proteomes" id="UP000002220">
    <property type="component" value="Chromosome"/>
</dbReference>
<evidence type="ECO:0000256" key="1">
    <source>
        <dbReference type="SAM" id="MobiDB-lite"/>
    </source>
</evidence>
<dbReference type="RefSeq" id="WP_013110388.1">
    <property type="nucleotide sequence ID" value="NC_014148.1"/>
</dbReference>
<dbReference type="EMBL" id="CP001744">
    <property type="protein sequence ID" value="ADG67957.1"/>
    <property type="molecule type" value="Genomic_DNA"/>
</dbReference>
<sequence length="92" mass="10297">MKADTSKDKDNQKGRPKGAANVTQKTTTMLSRCPKCGSTERSVLSTTSQQFAGIAPDGEPYNFIIRRRVRCSGCGQVRIDREFSQRRAQEKE</sequence>
<organism evidence="2 3">
    <name type="scientific">Planctopirus limnophila (strain ATCC 43296 / DSM 3776 / IFAM 1008 / Mu 290)</name>
    <name type="common">Planctomyces limnophilus</name>
    <dbReference type="NCBI Taxonomy" id="521674"/>
    <lineage>
        <taxon>Bacteria</taxon>
        <taxon>Pseudomonadati</taxon>
        <taxon>Planctomycetota</taxon>
        <taxon>Planctomycetia</taxon>
        <taxon>Planctomycetales</taxon>
        <taxon>Planctomycetaceae</taxon>
        <taxon>Planctopirus</taxon>
    </lineage>
</organism>
<evidence type="ECO:0000313" key="3">
    <source>
        <dbReference type="Proteomes" id="UP000002220"/>
    </source>
</evidence>
<keyword evidence="3" id="KW-1185">Reference proteome</keyword>
<feature type="compositionally biased region" description="Polar residues" evidence="1">
    <location>
        <begin position="21"/>
        <end position="30"/>
    </location>
</feature>
<dbReference type="OrthoDB" id="214701at2"/>
<name>D5SMQ2_PLAL2</name>
<dbReference type="AlphaFoldDB" id="D5SMQ2"/>
<feature type="region of interest" description="Disordered" evidence="1">
    <location>
        <begin position="1"/>
        <end position="34"/>
    </location>
</feature>
<protein>
    <submittedName>
        <fullName evidence="2">Uncharacterized protein</fullName>
    </submittedName>
</protein>
<accession>D5SMQ2</accession>
<dbReference type="KEGG" id="plm:Plim_2130"/>
<reference evidence="2 3" key="1">
    <citation type="journal article" date="2010" name="Stand. Genomic Sci.">
        <title>Complete genome sequence of Planctomyces limnophilus type strain (Mu 290).</title>
        <authorList>
            <person name="Labutti K."/>
            <person name="Sikorski J."/>
            <person name="Schneider S."/>
            <person name="Nolan M."/>
            <person name="Lucas S."/>
            <person name="Glavina Del Rio T."/>
            <person name="Tice H."/>
            <person name="Cheng J.F."/>
            <person name="Goodwin L."/>
            <person name="Pitluck S."/>
            <person name="Liolios K."/>
            <person name="Ivanova N."/>
            <person name="Mavromatis K."/>
            <person name="Mikhailova N."/>
            <person name="Pati A."/>
            <person name="Chen A."/>
            <person name="Palaniappan K."/>
            <person name="Land M."/>
            <person name="Hauser L."/>
            <person name="Chang Y.J."/>
            <person name="Jeffries C.D."/>
            <person name="Tindall B.J."/>
            <person name="Rohde M."/>
            <person name="Goker M."/>
            <person name="Woyke T."/>
            <person name="Bristow J."/>
            <person name="Eisen J.A."/>
            <person name="Markowitz V."/>
            <person name="Hugenholtz P."/>
            <person name="Kyrpides N.C."/>
            <person name="Klenk H.P."/>
            <person name="Lapidus A."/>
        </authorList>
    </citation>
    <scope>NUCLEOTIDE SEQUENCE [LARGE SCALE GENOMIC DNA]</scope>
    <source>
        <strain evidence="3">ATCC 43296 / DSM 3776 / IFAM 1008 / 290</strain>
    </source>
</reference>
<dbReference type="HOGENOM" id="CLU_2410700_0_0_0"/>
<proteinExistence type="predicted"/>
<gene>
    <name evidence="2" type="ordered locus">Plim_2130</name>
</gene>